<evidence type="ECO:0000259" key="20">
    <source>
        <dbReference type="PROSITE" id="PS51194"/>
    </source>
</evidence>
<keyword evidence="11" id="KW-0010">Activator</keyword>
<feature type="compositionally biased region" description="Low complexity" evidence="17">
    <location>
        <begin position="345"/>
        <end position="361"/>
    </location>
</feature>
<keyword evidence="18" id="KW-0812">Transmembrane</keyword>
<dbReference type="GO" id="GO:0005524">
    <property type="term" value="F:ATP binding"/>
    <property type="evidence" value="ECO:0007669"/>
    <property type="project" value="UniProtKB-UniRule"/>
</dbReference>
<evidence type="ECO:0000256" key="17">
    <source>
        <dbReference type="SAM" id="MobiDB-lite"/>
    </source>
</evidence>
<dbReference type="SUPFAM" id="SSF52540">
    <property type="entry name" value="P-loop containing nucleoside triphosphate hydrolases"/>
    <property type="match status" value="2"/>
</dbReference>
<dbReference type="EMBL" id="LAVV01009668">
    <property type="protein sequence ID" value="KNZ50196.1"/>
    <property type="molecule type" value="Genomic_DNA"/>
</dbReference>
<keyword evidence="14" id="KW-0539">Nucleus</keyword>
<keyword evidence="12" id="KW-0804">Transcription</keyword>
<dbReference type="STRING" id="27349.A0A0L6UNT4"/>
<keyword evidence="5 16" id="KW-0227">DNA damage</keyword>
<dbReference type="PROSITE" id="PS51413">
    <property type="entry name" value="DBINO"/>
    <property type="match status" value="1"/>
</dbReference>
<evidence type="ECO:0000313" key="22">
    <source>
        <dbReference type="EMBL" id="KNZ50196.1"/>
    </source>
</evidence>
<dbReference type="SMART" id="SM00487">
    <property type="entry name" value="DEXDc"/>
    <property type="match status" value="1"/>
</dbReference>
<proteinExistence type="inferred from homology"/>
<name>A0A0L6UNT4_9BASI</name>
<feature type="region of interest" description="Disordered" evidence="17">
    <location>
        <begin position="229"/>
        <end position="268"/>
    </location>
</feature>
<feature type="compositionally biased region" description="Low complexity" evidence="17">
    <location>
        <begin position="14"/>
        <end position="35"/>
    </location>
</feature>
<keyword evidence="7 16" id="KW-0067">ATP-binding</keyword>
<comment type="subunit">
    <text evidence="16">Component of the INO80 chromatin-remodeling complex.</text>
</comment>
<feature type="compositionally biased region" description="Polar residues" evidence="17">
    <location>
        <begin position="412"/>
        <end position="422"/>
    </location>
</feature>
<feature type="region of interest" description="Disordered" evidence="17">
    <location>
        <begin position="768"/>
        <end position="799"/>
    </location>
</feature>
<reference evidence="22 23" key="1">
    <citation type="submission" date="2015-08" db="EMBL/GenBank/DDBJ databases">
        <title>Next Generation Sequencing and Analysis of the Genome of Puccinia sorghi L Schw, the Causal Agent of Maize Common Rust.</title>
        <authorList>
            <person name="Rochi L."/>
            <person name="Burguener G."/>
            <person name="Darino M."/>
            <person name="Turjanski A."/>
            <person name="Kreff E."/>
            <person name="Dieguez M.J."/>
            <person name="Sacco F."/>
        </authorList>
    </citation>
    <scope>NUCLEOTIDE SEQUENCE [LARGE SCALE GENOMIC DNA]</scope>
    <source>
        <strain evidence="22 23">RO10H11247</strain>
    </source>
</reference>
<dbReference type="PROSITE" id="PS51192">
    <property type="entry name" value="HELICASE_ATP_BIND_1"/>
    <property type="match status" value="1"/>
</dbReference>
<dbReference type="InterPro" id="IPR049730">
    <property type="entry name" value="SNF2/RAD54-like_C"/>
</dbReference>
<keyword evidence="8" id="KW-0805">Transcription regulation</keyword>
<dbReference type="GO" id="GO:0006281">
    <property type="term" value="P:DNA repair"/>
    <property type="evidence" value="ECO:0007669"/>
    <property type="project" value="UniProtKB-UniRule"/>
</dbReference>
<evidence type="ECO:0000256" key="12">
    <source>
        <dbReference type="ARBA" id="ARBA00023163"/>
    </source>
</evidence>
<sequence>MSLRNILNHPASPVASLVPSSISPTSPSSSNSPLPTKQNIKPEPITSSSSKQVCLAPSLLSLSSHLKVLISLLLDSSLLPQKPSSVPKTRRERPKRYLDRILDSDALQDIQADALPAISKHPYPQPEGYASSDGMDLDDFAEVWSDSLNQYMASCRRKERLLEKGYEEWESSKQQETAARVTGWAGDQAEHTLRLKCVRAEQRRLQEEERIRQERNRCAEEALLVQREAAEEERKRRKRESAAAAKLRNREKRKLAKEEADKRKREELAQKRLDQAQAKAFTMRAEAEAQEQQRQAQLREEAELARLEQTRLEAQARQQTQSNKPLSSHSHIEWDPQHTDQQHSNNPLRLPLLNNLNQAHHPAPPPLADPTYYDTSHQPQPIRFRKQGQSSQPTSLPHEYPDSQMDDVSKTRVPSNLANLLNSPGDHARGLSALHNPTPTAGQKTSRPRISTTSTSAKRKRGAPETVPPGDSHPTDEPSMEYATPECPTSLYQHHPAPSSTSARSPHPQAPHRIVSGLPSSQTHLAREKSSAHGNALPPPLPYTPASTSKMAFEASNSEQAGDNPSSRHQAQASISYVDPASRRIQARDLPAWGHDLPYGTEPYQDLPDELDMSLPLRERAVANPKALANKRWDAIEEGRRQIWLSIARKDIPRVSKTQQAASLSRTVYSKRLSALVSREARRIIARTKASKEVQIRAKRIMRELLVYYRSNEKRERETKRKADKEAIDRAKKDDEMREVKRQARKLNFLITQTELYSHFVGNKIKTKEAEESADTSGAAPAVASSSEPTTTISTSDGKTVELSDITQIATADKDLGEINFDDGQYDPTMIHTRKLMFFLPPMDTDDEFNLHAHAARNALKAVDAAKQRAQAFDHAAAEKLAATAPGTSADAQPVTGIDIDRDDLNFQNPTMAGDIQVKQPKLLMAELKEYQLKGLNWLANLYEQGINGILADEMGLGKTVQSISLMAYLAEVHNIWGPFLVIAPASTLHNWQQEITRFVPALKPIPYWGSVKDRTILRKFWNRKHLRYDRDAPFHVVITSYQLVRPTWCFATLSSILTSDSYTIQVVQDEKYFQTLKWQYMILDEAQAIKSSTSTRWKTLLGFHCRNRLLLTGTPIQNSMTELWALLHFIMPQLFDSHEEFSEWFSKDIENSVDKAGGMNEHQLRRLHMILKPFMLRRIKKNVQNELGDKIEIDVACGLTPRQKLMYSRLRENMSIADLVQKATSLSNDDAAVKRLMNLIMQFRKVCNHPELFERADVIAPLSFASLNFTANVARDGEVLDCPYATRSLIQSSIPRAFYRDGGILSVPGPSSRAGFDTKFLDRLMNIWSVSNVMQAGPEGSIVPSWAKMLDLGPGEVEHIAHGKTAQRIPHMLRKRNQAREMASAAQLPDSIASDLETLQIFPKSHLLPCISTEFSTPQLSEITEEFRKCSRMNRSDVQTYNEAVVAPPPDLYCADRGFELGQQRIRFDHMTRLFLFGLPRPAQESPTLSERYQAAFSGTSSSGVMGMSAEDQLPRSFMQVPLLEKLMLDSGKLARLDSLLQELKTGGHRVLIYFQMTRMIDLMEEYLSFRHYRYLRLDGSSTISERRDMVMDWQNRPEIFIFLLSTRAGGLGINLTAADTVIFYDCDWNPSNDQQAMDRAHRLGQKRQVTVYRLITSGTIDERILKLARTKKTVQDAVVGSSSGNAEIAGPGEAAKPNEVVSLLLDEEELEAGMRAQAAKREAAKEKQVQSGLRGVRIREERKAAAAATAASQMGRMGWSQDGLGMDKEDEWDEEEAFGFFGTGDDGGGGSKLGGEDSISGEPESLATAARLRKLSPNPSLLPPLFILLLPHLIILPELLLLNLCFFVYIKSGVMFFLTKSSWILV</sequence>
<comment type="function">
    <text evidence="16">ATPase component of the INO80 complex which remodels chromatin by shifting nucleosomes and is involved in DNA repair.</text>
</comment>
<dbReference type="Gene3D" id="3.40.50.300">
    <property type="entry name" value="P-loop containing nucleotide triphosphate hydrolases"/>
    <property type="match status" value="2"/>
</dbReference>
<evidence type="ECO:0000256" key="1">
    <source>
        <dbReference type="ARBA" id="ARBA00004123"/>
    </source>
</evidence>
<dbReference type="Gene3D" id="3.40.50.10810">
    <property type="entry name" value="Tandem AAA-ATPase domain"/>
    <property type="match status" value="1"/>
</dbReference>
<accession>A0A0L6UNT4</accession>
<feature type="region of interest" description="Disordered" evidence="17">
    <location>
        <begin position="314"/>
        <end position="576"/>
    </location>
</feature>
<evidence type="ECO:0000256" key="6">
    <source>
        <dbReference type="ARBA" id="ARBA00022801"/>
    </source>
</evidence>
<dbReference type="GO" id="GO:0042393">
    <property type="term" value="F:histone binding"/>
    <property type="evidence" value="ECO:0007669"/>
    <property type="project" value="TreeGrafter"/>
</dbReference>
<evidence type="ECO:0000259" key="21">
    <source>
        <dbReference type="PROSITE" id="PS51413"/>
    </source>
</evidence>
<dbReference type="OrthoDB" id="372624at2759"/>
<comment type="domain">
    <text evidence="16">The DBINO region is involved in binding to DNA.</text>
</comment>
<dbReference type="Pfam" id="PF00271">
    <property type="entry name" value="Helicase_C"/>
    <property type="match status" value="1"/>
</dbReference>
<protein>
    <recommendedName>
        <fullName evidence="3 16">Chromatin-remodeling ATPase INO80</fullName>
        <ecNumber evidence="16">3.6.4.-</ecNumber>
    </recommendedName>
</protein>
<organism evidence="22 23">
    <name type="scientific">Puccinia sorghi</name>
    <dbReference type="NCBI Taxonomy" id="27349"/>
    <lineage>
        <taxon>Eukaryota</taxon>
        <taxon>Fungi</taxon>
        <taxon>Dikarya</taxon>
        <taxon>Basidiomycota</taxon>
        <taxon>Pucciniomycotina</taxon>
        <taxon>Pucciniomycetes</taxon>
        <taxon>Pucciniales</taxon>
        <taxon>Pucciniaceae</taxon>
        <taxon>Puccinia</taxon>
    </lineage>
</organism>
<evidence type="ECO:0000256" key="11">
    <source>
        <dbReference type="ARBA" id="ARBA00023159"/>
    </source>
</evidence>
<dbReference type="Pfam" id="PF13892">
    <property type="entry name" value="DBINO"/>
    <property type="match status" value="1"/>
</dbReference>
<keyword evidence="4" id="KW-0547">Nucleotide-binding</keyword>
<keyword evidence="6 16" id="KW-0378">Hydrolase</keyword>
<evidence type="ECO:0000313" key="23">
    <source>
        <dbReference type="Proteomes" id="UP000037035"/>
    </source>
</evidence>
<evidence type="ECO:0000256" key="16">
    <source>
        <dbReference type="RuleBase" id="RU368001"/>
    </source>
</evidence>
<evidence type="ECO:0000256" key="18">
    <source>
        <dbReference type="SAM" id="Phobius"/>
    </source>
</evidence>
<feature type="region of interest" description="Disordered" evidence="17">
    <location>
        <begin position="14"/>
        <end position="48"/>
    </location>
</feature>
<feature type="compositionally biased region" description="Polar residues" evidence="17">
    <location>
        <begin position="435"/>
        <end position="444"/>
    </location>
</feature>
<evidence type="ECO:0000256" key="2">
    <source>
        <dbReference type="ARBA" id="ARBA00007025"/>
    </source>
</evidence>
<dbReference type="Pfam" id="PF00176">
    <property type="entry name" value="SNF2-rel_dom"/>
    <property type="match status" value="1"/>
</dbReference>
<evidence type="ECO:0000256" key="5">
    <source>
        <dbReference type="ARBA" id="ARBA00022763"/>
    </source>
</evidence>
<evidence type="ECO:0000256" key="14">
    <source>
        <dbReference type="ARBA" id="ARBA00023242"/>
    </source>
</evidence>
<feature type="compositionally biased region" description="Basic and acidic residues" evidence="17">
    <location>
        <begin position="256"/>
        <end position="268"/>
    </location>
</feature>
<evidence type="ECO:0000256" key="9">
    <source>
        <dbReference type="ARBA" id="ARBA00023054"/>
    </source>
</evidence>
<evidence type="ECO:0000256" key="8">
    <source>
        <dbReference type="ARBA" id="ARBA00023015"/>
    </source>
</evidence>
<feature type="compositionally biased region" description="Basic and acidic residues" evidence="17">
    <location>
        <begin position="330"/>
        <end position="341"/>
    </location>
</feature>
<comment type="catalytic activity">
    <reaction evidence="15 16">
        <text>ATP + H2O = ADP + phosphate + H(+)</text>
        <dbReference type="Rhea" id="RHEA:13065"/>
        <dbReference type="ChEBI" id="CHEBI:15377"/>
        <dbReference type="ChEBI" id="CHEBI:15378"/>
        <dbReference type="ChEBI" id="CHEBI:30616"/>
        <dbReference type="ChEBI" id="CHEBI:43474"/>
        <dbReference type="ChEBI" id="CHEBI:456216"/>
    </reaction>
</comment>
<dbReference type="PANTHER" id="PTHR45685">
    <property type="entry name" value="HELICASE SRCAP-RELATED"/>
    <property type="match status" value="1"/>
</dbReference>
<comment type="subcellular location">
    <subcellularLocation>
        <location evidence="1 16">Nucleus</location>
    </subcellularLocation>
</comment>
<evidence type="ECO:0000256" key="10">
    <source>
        <dbReference type="ARBA" id="ARBA00023125"/>
    </source>
</evidence>
<dbReference type="SMART" id="SM00490">
    <property type="entry name" value="HELICc"/>
    <property type="match status" value="1"/>
</dbReference>
<dbReference type="InterPro" id="IPR001650">
    <property type="entry name" value="Helicase_C-like"/>
</dbReference>
<keyword evidence="13 16" id="KW-0234">DNA repair</keyword>
<dbReference type="GO" id="GO:0016887">
    <property type="term" value="F:ATP hydrolysis activity"/>
    <property type="evidence" value="ECO:0007669"/>
    <property type="project" value="TreeGrafter"/>
</dbReference>
<dbReference type="InterPro" id="IPR027417">
    <property type="entry name" value="P-loop_NTPase"/>
</dbReference>
<comment type="similarity">
    <text evidence="2 16">Belongs to the SNF2/RAD54 helicase family.</text>
</comment>
<evidence type="ECO:0000256" key="7">
    <source>
        <dbReference type="ARBA" id="ARBA00022840"/>
    </source>
</evidence>
<dbReference type="InterPro" id="IPR050520">
    <property type="entry name" value="INO80/SWR1_helicase"/>
</dbReference>
<feature type="compositionally biased region" description="Polar residues" evidence="17">
    <location>
        <begin position="316"/>
        <end position="329"/>
    </location>
</feature>
<dbReference type="CDD" id="cd18793">
    <property type="entry name" value="SF2_C_SNF"/>
    <property type="match status" value="1"/>
</dbReference>
<dbReference type="InterPro" id="IPR020838">
    <property type="entry name" value="DBINO"/>
</dbReference>
<evidence type="ECO:0000256" key="3">
    <source>
        <dbReference type="ARBA" id="ARBA00019805"/>
    </source>
</evidence>
<dbReference type="GO" id="GO:0003677">
    <property type="term" value="F:DNA binding"/>
    <property type="evidence" value="ECO:0007669"/>
    <property type="project" value="UniProtKB-UniRule"/>
</dbReference>
<feature type="domain" description="DBINO" evidence="21">
    <location>
        <begin position="643"/>
        <end position="767"/>
    </location>
</feature>
<dbReference type="PROSITE" id="PS51194">
    <property type="entry name" value="HELICASE_CTER"/>
    <property type="match status" value="1"/>
</dbReference>
<feature type="domain" description="Helicase C-terminal" evidence="20">
    <location>
        <begin position="1537"/>
        <end position="1691"/>
    </location>
</feature>
<dbReference type="InterPro" id="IPR038718">
    <property type="entry name" value="SNF2-like_sf"/>
</dbReference>
<keyword evidence="9" id="KW-0175">Coiled coil</keyword>
<evidence type="ECO:0000256" key="15">
    <source>
        <dbReference type="ARBA" id="ARBA00049360"/>
    </source>
</evidence>
<feature type="transmembrane region" description="Helical" evidence="18">
    <location>
        <begin position="1827"/>
        <end position="1852"/>
    </location>
</feature>
<dbReference type="Proteomes" id="UP000037035">
    <property type="component" value="Unassembled WGS sequence"/>
</dbReference>
<comment type="caution">
    <text evidence="22">The sequence shown here is derived from an EMBL/GenBank/DDBJ whole genome shotgun (WGS) entry which is preliminary data.</text>
</comment>
<evidence type="ECO:0000256" key="4">
    <source>
        <dbReference type="ARBA" id="ARBA00022741"/>
    </source>
</evidence>
<evidence type="ECO:0000259" key="19">
    <source>
        <dbReference type="PROSITE" id="PS51192"/>
    </source>
</evidence>
<keyword evidence="18" id="KW-1133">Transmembrane helix</keyword>
<dbReference type="InterPro" id="IPR014001">
    <property type="entry name" value="Helicase_ATP-bd"/>
</dbReference>
<dbReference type="EC" id="3.6.4.-" evidence="16"/>
<dbReference type="PANTHER" id="PTHR45685:SF2">
    <property type="entry name" value="CHROMATIN-REMODELING ATPASE INO80"/>
    <property type="match status" value="1"/>
</dbReference>
<feature type="compositionally biased region" description="Low complexity" evidence="17">
    <location>
        <begin position="785"/>
        <end position="796"/>
    </location>
</feature>
<feature type="domain" description="Helicase ATP-binding" evidence="19">
    <location>
        <begin position="940"/>
        <end position="1134"/>
    </location>
</feature>
<keyword evidence="18" id="KW-0472">Membrane</keyword>
<dbReference type="FunFam" id="3.40.50.300:FF:001304">
    <property type="entry name" value="DNA helicase INO80"/>
    <property type="match status" value="1"/>
</dbReference>
<dbReference type="GO" id="GO:0031011">
    <property type="term" value="C:Ino80 complex"/>
    <property type="evidence" value="ECO:0007669"/>
    <property type="project" value="UniProtKB-UniRule"/>
</dbReference>
<dbReference type="InterPro" id="IPR000330">
    <property type="entry name" value="SNF2_N"/>
</dbReference>
<evidence type="ECO:0000256" key="13">
    <source>
        <dbReference type="ARBA" id="ARBA00023204"/>
    </source>
</evidence>
<dbReference type="FunFam" id="3.40.50.300:FF:001445">
    <property type="entry name" value="Chromatin-remodeling ATPase INO80"/>
    <property type="match status" value="1"/>
</dbReference>
<keyword evidence="23" id="KW-1185">Reference proteome</keyword>
<feature type="compositionally biased region" description="Polar residues" evidence="17">
    <location>
        <begin position="545"/>
        <end position="575"/>
    </location>
</feature>
<feature type="region of interest" description="Disordered" evidence="17">
    <location>
        <begin position="716"/>
        <end position="737"/>
    </location>
</feature>
<dbReference type="VEuPathDB" id="FungiDB:VP01_454g3"/>
<dbReference type="FunFam" id="3.40.50.10810:FF:000022">
    <property type="entry name" value="Blast:Putative DNA helicase Ino80"/>
    <property type="match status" value="1"/>
</dbReference>
<gene>
    <name evidence="22" type="ORF">VP01_454g3</name>
</gene>
<dbReference type="GO" id="GO:0006338">
    <property type="term" value="P:chromatin remodeling"/>
    <property type="evidence" value="ECO:0007669"/>
    <property type="project" value="UniProtKB-UniRule"/>
</dbReference>
<keyword evidence="10 16" id="KW-0238">DNA-binding</keyword>